<keyword evidence="2" id="KW-1185">Reference proteome</keyword>
<dbReference type="RefSeq" id="WP_091772806.1">
    <property type="nucleotide sequence ID" value="NZ_FOES01000005.1"/>
</dbReference>
<sequence length="161" mass="19411">MYLLEYSSNHVPSDYRYMIYYPYKITEWSIKYKPFPFMKPKLEKMRLVTNLYKNDTSLFHWPIEKMKPLTTIDSNILRMPKLLSEHDLMDSSEDFLRNLYLHKRKVWSFPELTLLDQYDLFVPYTVTNGERGEYLTELTTGYSTLIQNNQDIYNYLKGAVT</sequence>
<dbReference type="EMBL" id="FOES01000005">
    <property type="protein sequence ID" value="SEQ01008.1"/>
    <property type="molecule type" value="Genomic_DNA"/>
</dbReference>
<name>A0A1H9CK82_9BACI</name>
<evidence type="ECO:0000313" key="1">
    <source>
        <dbReference type="EMBL" id="SEQ01008.1"/>
    </source>
</evidence>
<protein>
    <submittedName>
        <fullName evidence="1">Uncharacterized protein</fullName>
    </submittedName>
</protein>
<gene>
    <name evidence="1" type="ORF">SAMN05216362_10579</name>
</gene>
<dbReference type="Proteomes" id="UP000199427">
    <property type="component" value="Unassembled WGS sequence"/>
</dbReference>
<dbReference type="STRING" id="571933.SAMN05216362_10579"/>
<proteinExistence type="predicted"/>
<organism evidence="1 2">
    <name type="scientific">Piscibacillus halophilus</name>
    <dbReference type="NCBI Taxonomy" id="571933"/>
    <lineage>
        <taxon>Bacteria</taxon>
        <taxon>Bacillati</taxon>
        <taxon>Bacillota</taxon>
        <taxon>Bacilli</taxon>
        <taxon>Bacillales</taxon>
        <taxon>Bacillaceae</taxon>
        <taxon>Piscibacillus</taxon>
    </lineage>
</organism>
<accession>A0A1H9CK82</accession>
<evidence type="ECO:0000313" key="2">
    <source>
        <dbReference type="Proteomes" id="UP000199427"/>
    </source>
</evidence>
<dbReference type="AlphaFoldDB" id="A0A1H9CK82"/>
<reference evidence="1 2" key="1">
    <citation type="submission" date="2016-10" db="EMBL/GenBank/DDBJ databases">
        <authorList>
            <person name="de Groot N.N."/>
        </authorList>
    </citation>
    <scope>NUCLEOTIDE SEQUENCE [LARGE SCALE GENOMIC DNA]</scope>
    <source>
        <strain evidence="1 2">DSM 21633</strain>
    </source>
</reference>